<dbReference type="OrthoDB" id="8068875at2759"/>
<evidence type="ECO:0000256" key="2">
    <source>
        <dbReference type="PROSITE-ProRule" id="PRU00104"/>
    </source>
</evidence>
<dbReference type="AlphaFoldDB" id="A0A8T1WI99"/>
<keyword evidence="5" id="KW-1185">Reference proteome</keyword>
<dbReference type="PANTHER" id="PTHR11254">
    <property type="entry name" value="HECT DOMAIN UBIQUITIN-PROTEIN LIGASE"/>
    <property type="match status" value="1"/>
</dbReference>
<comment type="caution">
    <text evidence="4">The sequence shown here is derived from an EMBL/GenBank/DDBJ whole genome shotgun (WGS) entry which is preliminary data.</text>
</comment>
<dbReference type="InterPro" id="IPR000569">
    <property type="entry name" value="HECT_dom"/>
</dbReference>
<organism evidence="4 5">
    <name type="scientific">Phytophthora boehmeriae</name>
    <dbReference type="NCBI Taxonomy" id="109152"/>
    <lineage>
        <taxon>Eukaryota</taxon>
        <taxon>Sar</taxon>
        <taxon>Stramenopiles</taxon>
        <taxon>Oomycota</taxon>
        <taxon>Peronosporomycetes</taxon>
        <taxon>Peronosporales</taxon>
        <taxon>Peronosporaceae</taxon>
        <taxon>Phytophthora</taxon>
    </lineage>
</organism>
<feature type="domain" description="HECT" evidence="3">
    <location>
        <begin position="77"/>
        <end position="383"/>
    </location>
</feature>
<proteinExistence type="predicted"/>
<dbReference type="PROSITE" id="PS50237">
    <property type="entry name" value="HECT"/>
    <property type="match status" value="1"/>
</dbReference>
<evidence type="ECO:0000259" key="3">
    <source>
        <dbReference type="PROSITE" id="PS50237"/>
    </source>
</evidence>
<accession>A0A8T1WI99</accession>
<dbReference type="GO" id="GO:0006511">
    <property type="term" value="P:ubiquitin-dependent protein catabolic process"/>
    <property type="evidence" value="ECO:0007669"/>
    <property type="project" value="TreeGrafter"/>
</dbReference>
<dbReference type="Proteomes" id="UP000693981">
    <property type="component" value="Unassembled WGS sequence"/>
</dbReference>
<dbReference type="EMBL" id="JAGDFL010000329">
    <property type="protein sequence ID" value="KAG7392901.1"/>
    <property type="molecule type" value="Genomic_DNA"/>
</dbReference>
<evidence type="ECO:0000313" key="5">
    <source>
        <dbReference type="Proteomes" id="UP000693981"/>
    </source>
</evidence>
<evidence type="ECO:0000256" key="1">
    <source>
        <dbReference type="ARBA" id="ARBA00022679"/>
    </source>
</evidence>
<sequence>METIPCDADDTSVESFGTGCMRSRPFPEKHRWFMQRTFDILSDRRGNPTAGKLDSKLVTPRGEDLLAAAVSSLVSASETELRRPLRVQFENEPSLDTGGVAREWFGLVAAEFLDERRELFQVVRTTGNNSFSPTDLEAGGSLAYAINPKASLAVHDYLSYYRAFGRFIGKALLEGHLVQLPMTSVIFKHILGEPVSFVDLIELDGGLARSLQLLWDTTTLGSLATVPDRSANVGDDEGQDEEDAYGLDFSVYHTAMGTVDLKPNGRNICVTKQNKREYVTLFTQWHLARSTAEELEAIVLGVHDVVPEELLAPFDFAELRLLLCGLPVLDLDDWKSNTVVAGKLRKSKASRLTRWFWSVLQSMSNEQRERLLQFATVVTTLPMLVSPRPHMFESP</sequence>
<dbReference type="GO" id="GO:0016567">
    <property type="term" value="P:protein ubiquitination"/>
    <property type="evidence" value="ECO:0007669"/>
    <property type="project" value="TreeGrafter"/>
</dbReference>
<dbReference type="PANTHER" id="PTHR11254:SF440">
    <property type="entry name" value="E3 UBIQUITIN-PROTEIN LIGASE NEDD-4"/>
    <property type="match status" value="1"/>
</dbReference>
<name>A0A8T1WI99_9STRA</name>
<comment type="caution">
    <text evidence="2">Lacks conserved residue(s) required for the propagation of feature annotation.</text>
</comment>
<reference evidence="4" key="1">
    <citation type="submission" date="2021-02" db="EMBL/GenBank/DDBJ databases">
        <authorList>
            <person name="Palmer J.M."/>
        </authorList>
    </citation>
    <scope>NUCLEOTIDE SEQUENCE</scope>
    <source>
        <strain evidence="4">SCRP23</strain>
    </source>
</reference>
<dbReference type="SMART" id="SM00119">
    <property type="entry name" value="HECTc"/>
    <property type="match status" value="1"/>
</dbReference>
<gene>
    <name evidence="4" type="ORF">PHYBOEH_006220</name>
</gene>
<dbReference type="GO" id="GO:0061630">
    <property type="term" value="F:ubiquitin protein ligase activity"/>
    <property type="evidence" value="ECO:0007669"/>
    <property type="project" value="TreeGrafter"/>
</dbReference>
<dbReference type="GO" id="GO:0005737">
    <property type="term" value="C:cytoplasm"/>
    <property type="evidence" value="ECO:0007669"/>
    <property type="project" value="TreeGrafter"/>
</dbReference>
<protein>
    <recommendedName>
        <fullName evidence="3">HECT domain-containing protein</fullName>
    </recommendedName>
</protein>
<keyword evidence="1" id="KW-0808">Transferase</keyword>
<dbReference type="InterPro" id="IPR050409">
    <property type="entry name" value="E3_ubiq-protein_ligase"/>
</dbReference>
<evidence type="ECO:0000313" key="4">
    <source>
        <dbReference type="EMBL" id="KAG7392901.1"/>
    </source>
</evidence>
<dbReference type="Pfam" id="PF00632">
    <property type="entry name" value="HECT"/>
    <property type="match status" value="1"/>
</dbReference>
<keyword evidence="2" id="KW-0833">Ubl conjugation pathway</keyword>